<dbReference type="Gene3D" id="3.20.10.10">
    <property type="entry name" value="D-amino Acid Aminotransferase, subunit A, domain 2"/>
    <property type="match status" value="1"/>
</dbReference>
<dbReference type="Proteomes" id="UP001165685">
    <property type="component" value="Unassembled WGS sequence"/>
</dbReference>
<organism evidence="2 3">
    <name type="scientific">Nocardiopsis suaedae</name>
    <dbReference type="NCBI Taxonomy" id="3018444"/>
    <lineage>
        <taxon>Bacteria</taxon>
        <taxon>Bacillati</taxon>
        <taxon>Actinomycetota</taxon>
        <taxon>Actinomycetes</taxon>
        <taxon>Streptosporangiales</taxon>
        <taxon>Nocardiopsidaceae</taxon>
        <taxon>Nocardiopsis</taxon>
    </lineage>
</organism>
<comment type="caution">
    <text evidence="2">The sequence shown here is derived from an EMBL/GenBank/DDBJ whole genome shotgun (WGS) entry which is preliminary data.</text>
</comment>
<keyword evidence="2" id="KW-0808">Transferase</keyword>
<dbReference type="Gene3D" id="3.30.470.10">
    <property type="match status" value="1"/>
</dbReference>
<dbReference type="PANTHER" id="PTHR42743:SF13">
    <property type="entry name" value="P-LOOP CONTAINING NUCLEOSIDE TRIPHOSPHATE HYDROLASE PROTEIN"/>
    <property type="match status" value="1"/>
</dbReference>
<dbReference type="InterPro" id="IPR050571">
    <property type="entry name" value="Class-IV_PLP-Dep_Aminotrnsfr"/>
</dbReference>
<protein>
    <submittedName>
        <fullName evidence="2">Aminotransferase class IV</fullName>
    </submittedName>
</protein>
<keyword evidence="2" id="KW-0032">Aminotransferase</keyword>
<evidence type="ECO:0000313" key="2">
    <source>
        <dbReference type="EMBL" id="MDA2803322.1"/>
    </source>
</evidence>
<reference evidence="2" key="1">
    <citation type="submission" date="2023-01" db="EMBL/GenBank/DDBJ databases">
        <title>Draft genome sequence of Nocardiopsis sp. LSu2-4 isolated from halophytes.</title>
        <authorList>
            <person name="Duangmal K."/>
            <person name="Chantavorakit T."/>
        </authorList>
    </citation>
    <scope>NUCLEOTIDE SEQUENCE</scope>
    <source>
        <strain evidence="2">LSu2-4</strain>
    </source>
</reference>
<dbReference type="NCBIfam" id="NF006734">
    <property type="entry name" value="PRK09266.1"/>
    <property type="match status" value="1"/>
</dbReference>
<comment type="similarity">
    <text evidence="1">Belongs to the class-IV pyridoxal-phosphate-dependent aminotransferase family.</text>
</comment>
<dbReference type="RefSeq" id="WP_270675665.1">
    <property type="nucleotide sequence ID" value="NZ_JAQFWP010000002.1"/>
</dbReference>
<dbReference type="InterPro" id="IPR043132">
    <property type="entry name" value="BCAT-like_C"/>
</dbReference>
<dbReference type="SUPFAM" id="SSF56752">
    <property type="entry name" value="D-aminoacid aminotransferase-like PLP-dependent enzymes"/>
    <property type="match status" value="1"/>
</dbReference>
<dbReference type="InterPro" id="IPR043131">
    <property type="entry name" value="BCAT-like_N"/>
</dbReference>
<dbReference type="Pfam" id="PF01063">
    <property type="entry name" value="Aminotran_4"/>
    <property type="match status" value="1"/>
</dbReference>
<proteinExistence type="inferred from homology"/>
<evidence type="ECO:0000313" key="3">
    <source>
        <dbReference type="Proteomes" id="UP001165685"/>
    </source>
</evidence>
<name>A0ABT4TGU4_9ACTN</name>
<evidence type="ECO:0000256" key="1">
    <source>
        <dbReference type="ARBA" id="ARBA00009320"/>
    </source>
</evidence>
<dbReference type="EMBL" id="JAQFWP010000002">
    <property type="protein sequence ID" value="MDA2803322.1"/>
    <property type="molecule type" value="Genomic_DNA"/>
</dbReference>
<dbReference type="PANTHER" id="PTHR42743">
    <property type="entry name" value="AMINO-ACID AMINOTRANSFERASE"/>
    <property type="match status" value="1"/>
</dbReference>
<sequence length="260" mass="27715">MMLLDGRPVTAEELAPLALYGYGHFTTMRVEDAHVRGLSLHLDRLEADCATLLGASLDRDGVRGRVREAAGRADGPVIVRVTVFDPGLELGLPARPARPRLLVSTRAAPGVPAPPLSLDTRDHERELPAVKTSSLAGALHARRAAQLGGHDDVLFVDRAGRVTEGATWNIGFIRGDEVLWPEGDVLPGTTMRLLIEAGGAAHRTVPVPVEAVPEMDGAFITNAAVGVRPVSAVGPHRFTERLPLVDRLRQAYDAVPGEAV</sequence>
<gene>
    <name evidence="2" type="ORF">O4U47_02255</name>
</gene>
<dbReference type="InterPro" id="IPR001544">
    <property type="entry name" value="Aminotrans_IV"/>
</dbReference>
<keyword evidence="3" id="KW-1185">Reference proteome</keyword>
<dbReference type="GO" id="GO:0008483">
    <property type="term" value="F:transaminase activity"/>
    <property type="evidence" value="ECO:0007669"/>
    <property type="project" value="UniProtKB-KW"/>
</dbReference>
<dbReference type="InterPro" id="IPR036038">
    <property type="entry name" value="Aminotransferase-like"/>
</dbReference>
<accession>A0ABT4TGU4</accession>